<feature type="transmembrane region" description="Helical" evidence="1">
    <location>
        <begin position="32"/>
        <end position="56"/>
    </location>
</feature>
<dbReference type="Proteomes" id="UP000249254">
    <property type="component" value="Unassembled WGS sequence"/>
</dbReference>
<protein>
    <submittedName>
        <fullName evidence="2">Uncharacterized protein</fullName>
    </submittedName>
</protein>
<gene>
    <name evidence="2" type="ORF">DJ017_16200</name>
</gene>
<reference evidence="3" key="1">
    <citation type="submission" date="2018-05" db="EMBL/GenBank/DDBJ databases">
        <authorList>
            <person name="Li X."/>
        </authorList>
    </citation>
    <scope>NUCLEOTIDE SEQUENCE [LARGE SCALE GENOMIC DNA]</scope>
    <source>
        <strain evidence="3">LX32</strain>
    </source>
</reference>
<evidence type="ECO:0000256" key="1">
    <source>
        <dbReference type="SAM" id="Phobius"/>
    </source>
</evidence>
<proteinExistence type="predicted"/>
<dbReference type="AlphaFoldDB" id="A0A328AM44"/>
<dbReference type="EMBL" id="QFYQ01000001">
    <property type="protein sequence ID" value="RAK55940.1"/>
    <property type="molecule type" value="Genomic_DNA"/>
</dbReference>
<name>A0A328AM44_9CAUL</name>
<keyword evidence="1" id="KW-0472">Membrane</keyword>
<accession>A0A328AM44</accession>
<evidence type="ECO:0000313" key="2">
    <source>
        <dbReference type="EMBL" id="RAK55940.1"/>
    </source>
</evidence>
<keyword evidence="1" id="KW-0812">Transmembrane</keyword>
<keyword evidence="3" id="KW-1185">Reference proteome</keyword>
<organism evidence="2 3">
    <name type="scientific">Phenylobacterium soli</name>
    <dbReference type="NCBI Taxonomy" id="2170551"/>
    <lineage>
        <taxon>Bacteria</taxon>
        <taxon>Pseudomonadati</taxon>
        <taxon>Pseudomonadota</taxon>
        <taxon>Alphaproteobacteria</taxon>
        <taxon>Caulobacterales</taxon>
        <taxon>Caulobacteraceae</taxon>
        <taxon>Phenylobacterium</taxon>
    </lineage>
</organism>
<keyword evidence="1" id="KW-1133">Transmembrane helix</keyword>
<sequence>MPEVTVRKRLGRRSGDLKYRLNRWFYRNRPKVAVTAAFVAACLAGLIAAAIGVAGLNVGGHPAEPVAAAQP</sequence>
<dbReference type="RefSeq" id="WP_111529688.1">
    <property type="nucleotide sequence ID" value="NZ_JBHRSG010000003.1"/>
</dbReference>
<dbReference type="OrthoDB" id="9943128at2"/>
<evidence type="ECO:0000313" key="3">
    <source>
        <dbReference type="Proteomes" id="UP000249254"/>
    </source>
</evidence>
<comment type="caution">
    <text evidence="2">The sequence shown here is derived from an EMBL/GenBank/DDBJ whole genome shotgun (WGS) entry which is preliminary data.</text>
</comment>